<dbReference type="InterPro" id="IPR029759">
    <property type="entry name" value="GPX_AS"/>
</dbReference>
<dbReference type="PANTHER" id="PTHR11592:SF40">
    <property type="entry name" value="THIOREDOXIN_GLUTATHIONE PEROXIDASE BTUE"/>
    <property type="match status" value="1"/>
</dbReference>
<keyword evidence="3 5" id="KW-0560">Oxidoreductase</keyword>
<dbReference type="STRING" id="641025.SAMN05421507_11842"/>
<dbReference type="PROSITE" id="PS00763">
    <property type="entry name" value="GLUTATHIONE_PEROXID_2"/>
    <property type="match status" value="1"/>
</dbReference>
<dbReference type="PRINTS" id="PR01011">
    <property type="entry name" value="GLUTPROXDASE"/>
</dbReference>
<comment type="similarity">
    <text evidence="1 5">Belongs to the glutathione peroxidase family.</text>
</comment>
<dbReference type="FunFam" id="3.40.30.10:FF:000010">
    <property type="entry name" value="Glutathione peroxidase"/>
    <property type="match status" value="1"/>
</dbReference>
<dbReference type="Proteomes" id="UP000199691">
    <property type="component" value="Unassembled WGS sequence"/>
</dbReference>
<feature type="region of interest" description="Disordered" evidence="6">
    <location>
        <begin position="1"/>
        <end position="23"/>
    </location>
</feature>
<evidence type="ECO:0000256" key="2">
    <source>
        <dbReference type="ARBA" id="ARBA00022559"/>
    </source>
</evidence>
<name>A0A1H0WB46_9PSEU</name>
<dbReference type="PROSITE" id="PS51355">
    <property type="entry name" value="GLUTATHIONE_PEROXID_3"/>
    <property type="match status" value="1"/>
</dbReference>
<evidence type="ECO:0000256" key="6">
    <source>
        <dbReference type="SAM" id="MobiDB-lite"/>
    </source>
</evidence>
<dbReference type="CDD" id="cd00340">
    <property type="entry name" value="GSH_Peroxidase"/>
    <property type="match status" value="1"/>
</dbReference>
<dbReference type="InterPro" id="IPR029760">
    <property type="entry name" value="GPX_CS"/>
</dbReference>
<dbReference type="Pfam" id="PF00255">
    <property type="entry name" value="GSHPx"/>
    <property type="match status" value="1"/>
</dbReference>
<accession>A0A1H0WB46</accession>
<organism evidence="7 8">
    <name type="scientific">Lentzea jiangxiensis</name>
    <dbReference type="NCBI Taxonomy" id="641025"/>
    <lineage>
        <taxon>Bacteria</taxon>
        <taxon>Bacillati</taxon>
        <taxon>Actinomycetota</taxon>
        <taxon>Actinomycetes</taxon>
        <taxon>Pseudonocardiales</taxon>
        <taxon>Pseudonocardiaceae</taxon>
        <taxon>Lentzea</taxon>
    </lineage>
</organism>
<dbReference type="SUPFAM" id="SSF52833">
    <property type="entry name" value="Thioredoxin-like"/>
    <property type="match status" value="1"/>
</dbReference>
<evidence type="ECO:0000256" key="3">
    <source>
        <dbReference type="ARBA" id="ARBA00023002"/>
    </source>
</evidence>
<evidence type="ECO:0000256" key="1">
    <source>
        <dbReference type="ARBA" id="ARBA00006926"/>
    </source>
</evidence>
<proteinExistence type="inferred from homology"/>
<dbReference type="PIRSF" id="PIRSF000303">
    <property type="entry name" value="Glutathion_perox"/>
    <property type="match status" value="1"/>
</dbReference>
<dbReference type="InterPro" id="IPR036249">
    <property type="entry name" value="Thioredoxin-like_sf"/>
</dbReference>
<gene>
    <name evidence="7" type="ORF">SAMN05421507_11842</name>
</gene>
<reference evidence="8" key="1">
    <citation type="submission" date="2016-10" db="EMBL/GenBank/DDBJ databases">
        <authorList>
            <person name="Varghese N."/>
            <person name="Submissions S."/>
        </authorList>
    </citation>
    <scope>NUCLEOTIDE SEQUENCE [LARGE SCALE GENOMIC DNA]</scope>
    <source>
        <strain evidence="8">CGMCC 4.6609</strain>
    </source>
</reference>
<dbReference type="PROSITE" id="PS00460">
    <property type="entry name" value="GLUTATHIONE_PEROXID_1"/>
    <property type="match status" value="1"/>
</dbReference>
<keyword evidence="8" id="KW-1185">Reference proteome</keyword>
<sequence>MKWAKSLRRMPSGAAPGASSGTARGGMNYVGPMEILDIPVSTLAGEPGGLGSLRGKVLLVVNVASRCGLTPQYAGLERLQEKYGAEGFSVVGFPCNQFAGQEPGTAEEIATFCSATYGVTFPLFEKVEVNGPDRHPVYTELVKHPDAEGVAGDVQWNFEKFLVSRDGQVIGRFRPSVQPEDTAVIEAVEAALR</sequence>
<feature type="active site" evidence="4">
    <location>
        <position position="67"/>
    </location>
</feature>
<protein>
    <recommendedName>
        <fullName evidence="5">Glutathione peroxidase</fullName>
    </recommendedName>
</protein>
<dbReference type="AlphaFoldDB" id="A0A1H0WB46"/>
<evidence type="ECO:0000313" key="8">
    <source>
        <dbReference type="Proteomes" id="UP000199691"/>
    </source>
</evidence>
<evidence type="ECO:0000256" key="4">
    <source>
        <dbReference type="PIRSR" id="PIRSR000303-1"/>
    </source>
</evidence>
<dbReference type="GO" id="GO:0034599">
    <property type="term" value="P:cellular response to oxidative stress"/>
    <property type="evidence" value="ECO:0007669"/>
    <property type="project" value="TreeGrafter"/>
</dbReference>
<dbReference type="EMBL" id="FNIX01000018">
    <property type="protein sequence ID" value="SDP87773.1"/>
    <property type="molecule type" value="Genomic_DNA"/>
</dbReference>
<dbReference type="PANTHER" id="PTHR11592">
    <property type="entry name" value="GLUTATHIONE PEROXIDASE"/>
    <property type="match status" value="1"/>
</dbReference>
<dbReference type="GO" id="GO:0004601">
    <property type="term" value="F:peroxidase activity"/>
    <property type="evidence" value="ECO:0007669"/>
    <property type="project" value="UniProtKB-KW"/>
</dbReference>
<keyword evidence="2 5" id="KW-0575">Peroxidase</keyword>
<dbReference type="Gene3D" id="3.40.30.10">
    <property type="entry name" value="Glutaredoxin"/>
    <property type="match status" value="1"/>
</dbReference>
<evidence type="ECO:0000313" key="7">
    <source>
        <dbReference type="EMBL" id="SDP87773.1"/>
    </source>
</evidence>
<dbReference type="InterPro" id="IPR000889">
    <property type="entry name" value="Glutathione_peroxidase"/>
</dbReference>
<feature type="compositionally biased region" description="Low complexity" evidence="6">
    <location>
        <begin position="11"/>
        <end position="21"/>
    </location>
</feature>
<evidence type="ECO:0000256" key="5">
    <source>
        <dbReference type="RuleBase" id="RU000499"/>
    </source>
</evidence>